<dbReference type="Proteomes" id="UP000269721">
    <property type="component" value="Unassembled WGS sequence"/>
</dbReference>
<dbReference type="EMBL" id="KZ994403">
    <property type="protein sequence ID" value="RKO93031.1"/>
    <property type="molecule type" value="Genomic_DNA"/>
</dbReference>
<feature type="non-terminal residue" evidence="1">
    <location>
        <position position="63"/>
    </location>
</feature>
<sequence>SADRDASGNPLATAVCSSCPANQYPSADLSTCIPCPAPQMLANYSGGEYSCNCRAADGFDVTP</sequence>
<evidence type="ECO:0000313" key="2">
    <source>
        <dbReference type="Proteomes" id="UP000269721"/>
    </source>
</evidence>
<evidence type="ECO:0000313" key="1">
    <source>
        <dbReference type="EMBL" id="RKO93031.1"/>
    </source>
</evidence>
<protein>
    <recommendedName>
        <fullName evidence="3">Tyrosine-protein kinase ephrin type A/B receptor-like domain-containing protein</fullName>
    </recommendedName>
</protein>
<keyword evidence="2" id="KW-1185">Reference proteome</keyword>
<gene>
    <name evidence="1" type="ORF">BDK51DRAFT_12382</name>
</gene>
<dbReference type="AlphaFoldDB" id="A0A4P9WJD3"/>
<feature type="non-terminal residue" evidence="1">
    <location>
        <position position="1"/>
    </location>
</feature>
<reference evidence="2" key="1">
    <citation type="journal article" date="2018" name="Nat. Microbiol.">
        <title>Leveraging single-cell genomics to expand the fungal tree of life.</title>
        <authorList>
            <person name="Ahrendt S.R."/>
            <person name="Quandt C.A."/>
            <person name="Ciobanu D."/>
            <person name="Clum A."/>
            <person name="Salamov A."/>
            <person name="Andreopoulos B."/>
            <person name="Cheng J.F."/>
            <person name="Woyke T."/>
            <person name="Pelin A."/>
            <person name="Henrissat B."/>
            <person name="Reynolds N.K."/>
            <person name="Benny G.L."/>
            <person name="Smith M.E."/>
            <person name="James T.Y."/>
            <person name="Grigoriev I.V."/>
        </authorList>
    </citation>
    <scope>NUCLEOTIDE SEQUENCE [LARGE SCALE GENOMIC DNA]</scope>
</reference>
<evidence type="ECO:0008006" key="3">
    <source>
        <dbReference type="Google" id="ProtNLM"/>
    </source>
</evidence>
<proteinExistence type="predicted"/>
<dbReference type="OrthoDB" id="419138at2759"/>
<accession>A0A4P9WJD3</accession>
<organism evidence="1 2">
    <name type="scientific">Blyttiomyces helicus</name>
    <dbReference type="NCBI Taxonomy" id="388810"/>
    <lineage>
        <taxon>Eukaryota</taxon>
        <taxon>Fungi</taxon>
        <taxon>Fungi incertae sedis</taxon>
        <taxon>Chytridiomycota</taxon>
        <taxon>Chytridiomycota incertae sedis</taxon>
        <taxon>Chytridiomycetes</taxon>
        <taxon>Chytridiomycetes incertae sedis</taxon>
        <taxon>Blyttiomyces</taxon>
    </lineage>
</organism>
<name>A0A4P9WJD3_9FUNG</name>